<dbReference type="InterPro" id="IPR009057">
    <property type="entry name" value="Homeodomain-like_sf"/>
</dbReference>
<dbReference type="InterPro" id="IPR001005">
    <property type="entry name" value="SANT/Myb"/>
</dbReference>
<dbReference type="PROSITE" id="PS50090">
    <property type="entry name" value="MYB_LIKE"/>
    <property type="match status" value="1"/>
</dbReference>
<gene>
    <name evidence="4" type="ORF">M9Y10_027218</name>
</gene>
<dbReference type="PANTHER" id="PTHR45614:SF253">
    <property type="entry name" value="CHROMOSOME UNDETERMINED SCAFFOLD_38, WHOLE GENOME SHOTGUN SEQUENCE"/>
    <property type="match status" value="1"/>
</dbReference>
<feature type="region of interest" description="Disordered" evidence="1">
    <location>
        <begin position="58"/>
        <end position="85"/>
    </location>
</feature>
<dbReference type="SMART" id="SM00717">
    <property type="entry name" value="SANT"/>
    <property type="match status" value="1"/>
</dbReference>
<keyword evidence="5" id="KW-1185">Reference proteome</keyword>
<evidence type="ECO:0000259" key="3">
    <source>
        <dbReference type="PROSITE" id="PS51294"/>
    </source>
</evidence>
<reference evidence="4 5" key="1">
    <citation type="submission" date="2024-04" db="EMBL/GenBank/DDBJ databases">
        <title>Tritrichomonas musculus Genome.</title>
        <authorList>
            <person name="Alves-Ferreira E."/>
            <person name="Grigg M."/>
            <person name="Lorenzi H."/>
            <person name="Galac M."/>
        </authorList>
    </citation>
    <scope>NUCLEOTIDE SEQUENCE [LARGE SCALE GENOMIC DNA]</scope>
    <source>
        <strain evidence="4 5">EAF2021</strain>
    </source>
</reference>
<evidence type="ECO:0000313" key="5">
    <source>
        <dbReference type="Proteomes" id="UP001470230"/>
    </source>
</evidence>
<dbReference type="InterPro" id="IPR017930">
    <property type="entry name" value="Myb_dom"/>
</dbReference>
<feature type="compositionally biased region" description="Polar residues" evidence="1">
    <location>
        <begin position="72"/>
        <end position="85"/>
    </location>
</feature>
<name>A0ABR2H6Z6_9EUKA</name>
<evidence type="ECO:0008006" key="6">
    <source>
        <dbReference type="Google" id="ProtNLM"/>
    </source>
</evidence>
<dbReference type="SUPFAM" id="SSF46689">
    <property type="entry name" value="Homeodomain-like"/>
    <property type="match status" value="1"/>
</dbReference>
<dbReference type="InterPro" id="IPR050560">
    <property type="entry name" value="MYB_TF"/>
</dbReference>
<proteinExistence type="predicted"/>
<evidence type="ECO:0000313" key="4">
    <source>
        <dbReference type="EMBL" id="KAK8841593.1"/>
    </source>
</evidence>
<dbReference type="PANTHER" id="PTHR45614">
    <property type="entry name" value="MYB PROTEIN-RELATED"/>
    <property type="match status" value="1"/>
</dbReference>
<organism evidence="4 5">
    <name type="scientific">Tritrichomonas musculus</name>
    <dbReference type="NCBI Taxonomy" id="1915356"/>
    <lineage>
        <taxon>Eukaryota</taxon>
        <taxon>Metamonada</taxon>
        <taxon>Parabasalia</taxon>
        <taxon>Tritrichomonadida</taxon>
        <taxon>Tritrichomonadidae</taxon>
        <taxon>Tritrichomonas</taxon>
    </lineage>
</organism>
<dbReference type="PROSITE" id="PS51294">
    <property type="entry name" value="HTH_MYB"/>
    <property type="match status" value="1"/>
</dbReference>
<protein>
    <recommendedName>
        <fullName evidence="6">Myb-like DNA-binding domain containing protein</fullName>
    </recommendedName>
</protein>
<feature type="domain" description="HTH myb-type" evidence="3">
    <location>
        <begin position="1"/>
        <end position="55"/>
    </location>
</feature>
<dbReference type="Gene3D" id="1.10.10.60">
    <property type="entry name" value="Homeodomain-like"/>
    <property type="match status" value="1"/>
</dbReference>
<dbReference type="Pfam" id="PF00249">
    <property type="entry name" value="Myb_DNA-binding"/>
    <property type="match status" value="1"/>
</dbReference>
<comment type="caution">
    <text evidence="4">The sequence shown here is derived from an EMBL/GenBank/DDBJ whole genome shotgun (WGS) entry which is preliminary data.</text>
</comment>
<feature type="domain" description="Myb-like" evidence="2">
    <location>
        <begin position="1"/>
        <end position="51"/>
    </location>
</feature>
<sequence length="109" mass="13057">MPEIKKTDWSKEEDELLLNLHSEYGPKWKQISLKISGRTDINVKNRYNLLQRRKNRIEKKKTKKETEIDHASINNCSDDSSDVQNRYSSNEKEFILFDDFQIINFSQFD</sequence>
<evidence type="ECO:0000256" key="1">
    <source>
        <dbReference type="SAM" id="MobiDB-lite"/>
    </source>
</evidence>
<dbReference type="EMBL" id="JAPFFF010000041">
    <property type="protein sequence ID" value="KAK8841593.1"/>
    <property type="molecule type" value="Genomic_DNA"/>
</dbReference>
<dbReference type="Proteomes" id="UP001470230">
    <property type="component" value="Unassembled WGS sequence"/>
</dbReference>
<accession>A0ABR2H6Z6</accession>
<evidence type="ECO:0000259" key="2">
    <source>
        <dbReference type="PROSITE" id="PS50090"/>
    </source>
</evidence>